<feature type="transmembrane region" description="Helical" evidence="2">
    <location>
        <begin position="15"/>
        <end position="32"/>
    </location>
</feature>
<proteinExistence type="predicted"/>
<dbReference type="RefSeq" id="WP_002371908.1">
    <property type="nucleotide sequence ID" value="NZ_GL454455.1"/>
</dbReference>
<comment type="caution">
    <text evidence="3">The sequence shown here is derived from an EMBL/GenBank/DDBJ whole genome shotgun (WGS) entry which is preliminary data.</text>
</comment>
<evidence type="ECO:0000313" key="3">
    <source>
        <dbReference type="EMBL" id="EFM82747.1"/>
    </source>
</evidence>
<dbReference type="EMBL" id="AEBR01000054">
    <property type="protein sequence ID" value="EFM82747.1"/>
    <property type="molecule type" value="Genomic_DNA"/>
</dbReference>
<feature type="transmembrane region" description="Helical" evidence="2">
    <location>
        <begin position="262"/>
        <end position="279"/>
    </location>
</feature>
<keyword evidence="2" id="KW-1133">Transmembrane helix</keyword>
<name>A0A125W629_ENTFL</name>
<feature type="transmembrane region" description="Helical" evidence="2">
    <location>
        <begin position="201"/>
        <end position="229"/>
    </location>
</feature>
<keyword evidence="2" id="KW-0472">Membrane</keyword>
<keyword evidence="1" id="KW-0175">Coiled coil</keyword>
<dbReference type="AlphaFoldDB" id="A0A125W629"/>
<feature type="coiled-coil region" evidence="1">
    <location>
        <begin position="41"/>
        <end position="84"/>
    </location>
</feature>
<protein>
    <recommendedName>
        <fullName evidence="5">ABC-2 type transporter</fullName>
    </recommendedName>
</protein>
<accession>A0A125W629</accession>
<evidence type="ECO:0008006" key="5">
    <source>
        <dbReference type="Google" id="ProtNLM"/>
    </source>
</evidence>
<evidence type="ECO:0000256" key="1">
    <source>
        <dbReference type="SAM" id="Coils"/>
    </source>
</evidence>
<reference evidence="3 4" key="1">
    <citation type="submission" date="2010-07" db="EMBL/GenBank/DDBJ databases">
        <authorList>
            <person name="Sid Ahmed O."/>
        </authorList>
    </citation>
    <scope>NUCLEOTIDE SEQUENCE [LARGE SCALE GENOMIC DNA]</scope>
    <source>
        <strain evidence="3 4">TX4248</strain>
    </source>
</reference>
<evidence type="ECO:0000313" key="4">
    <source>
        <dbReference type="Proteomes" id="UP000004846"/>
    </source>
</evidence>
<feature type="transmembrane region" description="Helical" evidence="2">
    <location>
        <begin position="339"/>
        <end position="359"/>
    </location>
</feature>
<evidence type="ECO:0000256" key="2">
    <source>
        <dbReference type="SAM" id="Phobius"/>
    </source>
</evidence>
<organism evidence="3 4">
    <name type="scientific">Enterococcus faecalis TX4248</name>
    <dbReference type="NCBI Taxonomy" id="749495"/>
    <lineage>
        <taxon>Bacteria</taxon>
        <taxon>Bacillati</taxon>
        <taxon>Bacillota</taxon>
        <taxon>Bacilli</taxon>
        <taxon>Lactobacillales</taxon>
        <taxon>Enterococcaceae</taxon>
        <taxon>Enterococcus</taxon>
    </lineage>
</organism>
<dbReference type="Proteomes" id="UP000004846">
    <property type="component" value="Unassembled WGS sequence"/>
</dbReference>
<sequence>MLKIETIKILKEKSLWFVFVAFILMLIYPLLAQPQQLSFKEMQYENRIKNNEQAKEKMKNEPAAKETLSEIEDESEQLRKAINAIKIGDEWALLEAEKKLEESNLNAMLKGTLYSIPIIEQQKRVKELQYLSENRIKQVDSSEVAKMPALNYLGFLLSMDFPYTLLLIIPSLMIIALATLEKRKNTVSLWNGLPLKLWKKYSIKISSILFTVGLVSYLSIFLSVISAFFKNGLGNPDYPVAIIEKGQSVTIISLSNYLSRSLIMFGMLLLALTVFSFLLSLFTGNLIVHSLLIVGVVLSSGVSLISNKFFFTSYMNFPKIINGGNGYEPMDEIGLTFDFSLKMIVVYVLISLIVSAIVLRNRKGLF</sequence>
<gene>
    <name evidence="3" type="ORF">HMPREF9498_01685</name>
</gene>
<feature type="transmembrane region" description="Helical" evidence="2">
    <location>
        <begin position="286"/>
        <end position="305"/>
    </location>
</feature>
<feature type="transmembrane region" description="Helical" evidence="2">
    <location>
        <begin position="161"/>
        <end position="180"/>
    </location>
</feature>
<dbReference type="HOGENOM" id="CLU_064688_0_0_9"/>
<keyword evidence="2" id="KW-0812">Transmembrane</keyword>